<dbReference type="Proteomes" id="UP000286288">
    <property type="component" value="Unassembled WGS sequence"/>
</dbReference>
<protein>
    <submittedName>
        <fullName evidence="1">G-d-s-l family lipolytic protein</fullName>
    </submittedName>
</protein>
<accession>A0A415ESR7</accession>
<dbReference type="InterPro" id="IPR036514">
    <property type="entry name" value="SGNH_hydro_sf"/>
</dbReference>
<dbReference type="AlphaFoldDB" id="A0A415ESR7"/>
<gene>
    <name evidence="1" type="ORF">DW084_08655</name>
</gene>
<proteinExistence type="predicted"/>
<dbReference type="InterPro" id="IPR001087">
    <property type="entry name" value="GDSL"/>
</dbReference>
<comment type="caution">
    <text evidence="1">The sequence shown here is derived from an EMBL/GenBank/DDBJ whole genome shotgun (WGS) entry which is preliminary data.</text>
</comment>
<dbReference type="PANTHER" id="PTHR43784">
    <property type="entry name" value="GDSL-LIKE LIPASE/ACYLHYDROLASE, PUTATIVE (AFU_ORTHOLOGUE AFUA_2G00820)-RELATED"/>
    <property type="match status" value="1"/>
</dbReference>
<evidence type="ECO:0000313" key="1">
    <source>
        <dbReference type="EMBL" id="RHK06341.1"/>
    </source>
</evidence>
<dbReference type="Gene3D" id="3.40.50.1110">
    <property type="entry name" value="SGNH hydrolase"/>
    <property type="match status" value="1"/>
</dbReference>
<dbReference type="Pfam" id="PF00657">
    <property type="entry name" value="Lipase_GDSL"/>
    <property type="match status" value="1"/>
</dbReference>
<name>A0A415ESR7_ENTCA</name>
<evidence type="ECO:0000313" key="2">
    <source>
        <dbReference type="Proteomes" id="UP000286288"/>
    </source>
</evidence>
<dbReference type="SUPFAM" id="SSF52266">
    <property type="entry name" value="SGNH hydrolase"/>
    <property type="match status" value="1"/>
</dbReference>
<dbReference type="GO" id="GO:0016788">
    <property type="term" value="F:hydrolase activity, acting on ester bonds"/>
    <property type="evidence" value="ECO:0007669"/>
    <property type="project" value="InterPro"/>
</dbReference>
<dbReference type="EMBL" id="QRMZ01000010">
    <property type="protein sequence ID" value="RHK06341.1"/>
    <property type="molecule type" value="Genomic_DNA"/>
</dbReference>
<sequence>MMKKIIWHQVFSNYQVLNFSPNGRKLRLRIKQPLSGKRLALELCNRYDYFDLNVESIKISSNPGNQQSSIITLDNRPQFIVPAGATLWTDDLDFSVTKGADILIEALFSNEINRVSSSANLLSDQVVHSNIRETNNFIFGITSVALETKVDAKVIAFFGDSLTNQGYFSDSVIDNLNKCGLVATSFNAGISGNRLTCAGSGISRWKDSFGVAGINRFQEDVVDQKPDLIVSLIGLNDLFHPGTGSPLSELPTKEELIKHYKVLMNLAKKADITFVPLTLPPFNNSYNQGKPSWTEEKEAIRTTFNQWLMTQENTIDINDMVRDPSDKTRLASAFDSGDHLHFSQTGGEILGKAVAEKILYLSLL</sequence>
<dbReference type="InterPro" id="IPR053140">
    <property type="entry name" value="GDSL_Rv0518-like"/>
</dbReference>
<reference evidence="1 2" key="1">
    <citation type="submission" date="2018-08" db="EMBL/GenBank/DDBJ databases">
        <title>A genome reference for cultivated species of the human gut microbiota.</title>
        <authorList>
            <person name="Zou Y."/>
            <person name="Xue W."/>
            <person name="Luo G."/>
        </authorList>
    </citation>
    <scope>NUCLEOTIDE SEQUENCE [LARGE SCALE GENOMIC DNA]</scope>
    <source>
        <strain evidence="1 2">AF48-16</strain>
    </source>
</reference>
<dbReference type="PANTHER" id="PTHR43784:SF2">
    <property type="entry name" value="GDSL-LIKE LIPASE_ACYLHYDROLASE, PUTATIVE (AFU_ORTHOLOGUE AFUA_2G00820)-RELATED"/>
    <property type="match status" value="1"/>
</dbReference>
<organism evidence="1 2">
    <name type="scientific">Enterococcus casseliflavus</name>
    <name type="common">Enterococcus flavescens</name>
    <dbReference type="NCBI Taxonomy" id="37734"/>
    <lineage>
        <taxon>Bacteria</taxon>
        <taxon>Bacillati</taxon>
        <taxon>Bacillota</taxon>
        <taxon>Bacilli</taxon>
        <taxon>Lactobacillales</taxon>
        <taxon>Enterococcaceae</taxon>
        <taxon>Enterococcus</taxon>
    </lineage>
</organism>